<dbReference type="STRING" id="266809.PM03_12695"/>
<name>A0A0P1F175_9RHOB</name>
<accession>A0A0P1F175</accession>
<dbReference type="AlphaFoldDB" id="A0A0P1F175"/>
<evidence type="ECO:0000313" key="2">
    <source>
        <dbReference type="EMBL" id="CUH61245.1"/>
    </source>
</evidence>
<proteinExistence type="predicted"/>
<dbReference type="Proteomes" id="UP000051298">
    <property type="component" value="Unassembled WGS sequence"/>
</dbReference>
<evidence type="ECO:0000259" key="1">
    <source>
        <dbReference type="Pfam" id="PF06568"/>
    </source>
</evidence>
<dbReference type="eggNOG" id="COG5457">
    <property type="taxonomic scope" value="Bacteria"/>
</dbReference>
<evidence type="ECO:0000313" key="3">
    <source>
        <dbReference type="Proteomes" id="UP000051298"/>
    </source>
</evidence>
<dbReference type="InterPro" id="IPR009506">
    <property type="entry name" value="YjiS-like"/>
</dbReference>
<organism evidence="2 3">
    <name type="scientific">Thalassobacter stenotrophicus</name>
    <dbReference type="NCBI Taxonomy" id="266809"/>
    <lineage>
        <taxon>Bacteria</taxon>
        <taxon>Pseudomonadati</taxon>
        <taxon>Pseudomonadota</taxon>
        <taxon>Alphaproteobacteria</taxon>
        <taxon>Rhodobacterales</taxon>
        <taxon>Roseobacteraceae</taxon>
        <taxon>Thalassobacter</taxon>
    </lineage>
</organism>
<reference evidence="2 3" key="1">
    <citation type="submission" date="2015-09" db="EMBL/GenBank/DDBJ databases">
        <authorList>
            <consortium name="Swine Surveillance"/>
        </authorList>
    </citation>
    <scope>NUCLEOTIDE SEQUENCE [LARGE SCALE GENOMIC DNA]</scope>
    <source>
        <strain evidence="2 3">CECT 5294</strain>
    </source>
</reference>
<dbReference type="Pfam" id="PF06568">
    <property type="entry name" value="YjiS-like"/>
    <property type="match status" value="1"/>
</dbReference>
<dbReference type="RefSeq" id="WP_058124035.1">
    <property type="nucleotide sequence ID" value="NZ_CYRX01000031.1"/>
</dbReference>
<dbReference type="EMBL" id="CYRX01000031">
    <property type="protein sequence ID" value="CUH61245.1"/>
    <property type="molecule type" value="Genomic_DNA"/>
</dbReference>
<sequence>MADFSCSSPTSFAPSRHRAFGLMDYIALWRQRRALATMDARQLADIGVTPDQARTEAARPLWDVPSHWQQ</sequence>
<gene>
    <name evidence="2" type="ORF">THS5294_02548</name>
</gene>
<feature type="domain" description="YjiS-like" evidence="1">
    <location>
        <begin position="24"/>
        <end position="54"/>
    </location>
</feature>
<protein>
    <recommendedName>
        <fullName evidence="1">YjiS-like domain-containing protein</fullName>
    </recommendedName>
</protein>